<keyword evidence="1" id="KW-0472">Membrane</keyword>
<reference evidence="2" key="1">
    <citation type="submission" date="2018-06" db="EMBL/GenBank/DDBJ databases">
        <authorList>
            <person name="Zhirakovskaya E."/>
        </authorList>
    </citation>
    <scope>NUCLEOTIDE SEQUENCE</scope>
</reference>
<feature type="transmembrane region" description="Helical" evidence="1">
    <location>
        <begin position="12"/>
        <end position="31"/>
    </location>
</feature>
<sequence length="207" mass="22186">MFIFKVARSNKILGKGVCVMLIVLFLSFWTGEALANHVSGSGYVSSGHLTSDGNVNRCHSGSYSSEAQYASGTWSTVTTNKLNMYYNCSNVEIRTKSIDLGVASPLGYVVICPPVPYVCLNAYTGAGSNTNLDTVWVYSEAILNSNSSALGGAGSTANNRRHTFLHEMGHGLTSLAHRSESGAVMRQGKLNNITPISTEISLMEAKY</sequence>
<dbReference type="Gene3D" id="3.40.390.10">
    <property type="entry name" value="Collagenase (Catalytic Domain)"/>
    <property type="match status" value="1"/>
</dbReference>
<dbReference type="InterPro" id="IPR024079">
    <property type="entry name" value="MetalloPept_cat_dom_sf"/>
</dbReference>
<name>A0A3B0US64_9ZZZZ</name>
<gene>
    <name evidence="2" type="ORF">MNBD_CHLOROFLEXI01-1834</name>
</gene>
<evidence type="ECO:0000313" key="2">
    <source>
        <dbReference type="EMBL" id="VAW31123.1"/>
    </source>
</evidence>
<keyword evidence="1" id="KW-1133">Transmembrane helix</keyword>
<evidence type="ECO:0000256" key="1">
    <source>
        <dbReference type="SAM" id="Phobius"/>
    </source>
</evidence>
<accession>A0A3B0US64</accession>
<dbReference type="SUPFAM" id="SSF55486">
    <property type="entry name" value="Metalloproteases ('zincins'), catalytic domain"/>
    <property type="match status" value="1"/>
</dbReference>
<keyword evidence="1" id="KW-0812">Transmembrane</keyword>
<proteinExistence type="predicted"/>
<dbReference type="GO" id="GO:0008237">
    <property type="term" value="F:metallopeptidase activity"/>
    <property type="evidence" value="ECO:0007669"/>
    <property type="project" value="InterPro"/>
</dbReference>
<dbReference type="AlphaFoldDB" id="A0A3B0US64"/>
<dbReference type="EMBL" id="UOEU01000163">
    <property type="protein sequence ID" value="VAW31123.1"/>
    <property type="molecule type" value="Genomic_DNA"/>
</dbReference>
<protein>
    <submittedName>
        <fullName evidence="2">Uncharacterized protein</fullName>
    </submittedName>
</protein>
<organism evidence="2">
    <name type="scientific">hydrothermal vent metagenome</name>
    <dbReference type="NCBI Taxonomy" id="652676"/>
    <lineage>
        <taxon>unclassified sequences</taxon>
        <taxon>metagenomes</taxon>
        <taxon>ecological metagenomes</taxon>
    </lineage>
</organism>